<name>A0A4Y7TGK7_COPMI</name>
<organism evidence="1 2">
    <name type="scientific">Coprinellus micaceus</name>
    <name type="common">Glistening ink-cap mushroom</name>
    <name type="synonym">Coprinus micaceus</name>
    <dbReference type="NCBI Taxonomy" id="71717"/>
    <lineage>
        <taxon>Eukaryota</taxon>
        <taxon>Fungi</taxon>
        <taxon>Dikarya</taxon>
        <taxon>Basidiomycota</taxon>
        <taxon>Agaricomycotina</taxon>
        <taxon>Agaricomycetes</taxon>
        <taxon>Agaricomycetidae</taxon>
        <taxon>Agaricales</taxon>
        <taxon>Agaricineae</taxon>
        <taxon>Psathyrellaceae</taxon>
        <taxon>Coprinellus</taxon>
    </lineage>
</organism>
<keyword evidence="2" id="KW-1185">Reference proteome</keyword>
<sequence>MSSMGCGSAAESGDQEVMVRHFCQWESPSPHIELTNFRLLRLPLGSRYRVHTRDPGVLAKRLRCQFRGVATLPSGEGAPVVARVLVLAALVPAPTPTSPMVAIVVIPDCEDGFLFVVKSGHLRLFNVGY</sequence>
<accession>A0A4Y7TGK7</accession>
<dbReference type="Proteomes" id="UP000298030">
    <property type="component" value="Unassembled WGS sequence"/>
</dbReference>
<reference evidence="1 2" key="1">
    <citation type="journal article" date="2019" name="Nat. Ecol. Evol.">
        <title>Megaphylogeny resolves global patterns of mushroom evolution.</title>
        <authorList>
            <person name="Varga T."/>
            <person name="Krizsan K."/>
            <person name="Foldi C."/>
            <person name="Dima B."/>
            <person name="Sanchez-Garcia M."/>
            <person name="Sanchez-Ramirez S."/>
            <person name="Szollosi G.J."/>
            <person name="Szarkandi J.G."/>
            <person name="Papp V."/>
            <person name="Albert L."/>
            <person name="Andreopoulos W."/>
            <person name="Angelini C."/>
            <person name="Antonin V."/>
            <person name="Barry K.W."/>
            <person name="Bougher N.L."/>
            <person name="Buchanan P."/>
            <person name="Buyck B."/>
            <person name="Bense V."/>
            <person name="Catcheside P."/>
            <person name="Chovatia M."/>
            <person name="Cooper J."/>
            <person name="Damon W."/>
            <person name="Desjardin D."/>
            <person name="Finy P."/>
            <person name="Geml J."/>
            <person name="Haridas S."/>
            <person name="Hughes K."/>
            <person name="Justo A."/>
            <person name="Karasinski D."/>
            <person name="Kautmanova I."/>
            <person name="Kiss B."/>
            <person name="Kocsube S."/>
            <person name="Kotiranta H."/>
            <person name="LaButti K.M."/>
            <person name="Lechner B.E."/>
            <person name="Liimatainen K."/>
            <person name="Lipzen A."/>
            <person name="Lukacs Z."/>
            <person name="Mihaltcheva S."/>
            <person name="Morgado L.N."/>
            <person name="Niskanen T."/>
            <person name="Noordeloos M.E."/>
            <person name="Ohm R.A."/>
            <person name="Ortiz-Santana B."/>
            <person name="Ovrebo C."/>
            <person name="Racz N."/>
            <person name="Riley R."/>
            <person name="Savchenko A."/>
            <person name="Shiryaev A."/>
            <person name="Soop K."/>
            <person name="Spirin V."/>
            <person name="Szebenyi C."/>
            <person name="Tomsovsky M."/>
            <person name="Tulloss R.E."/>
            <person name="Uehling J."/>
            <person name="Grigoriev I.V."/>
            <person name="Vagvolgyi C."/>
            <person name="Papp T."/>
            <person name="Martin F.M."/>
            <person name="Miettinen O."/>
            <person name="Hibbett D.S."/>
            <person name="Nagy L.G."/>
        </authorList>
    </citation>
    <scope>NUCLEOTIDE SEQUENCE [LARGE SCALE GENOMIC DNA]</scope>
    <source>
        <strain evidence="1 2">FP101781</strain>
    </source>
</reference>
<comment type="caution">
    <text evidence="1">The sequence shown here is derived from an EMBL/GenBank/DDBJ whole genome shotgun (WGS) entry which is preliminary data.</text>
</comment>
<proteinExistence type="predicted"/>
<protein>
    <submittedName>
        <fullName evidence="1">Uncharacterized protein</fullName>
    </submittedName>
</protein>
<evidence type="ECO:0000313" key="2">
    <source>
        <dbReference type="Proteomes" id="UP000298030"/>
    </source>
</evidence>
<evidence type="ECO:0000313" key="1">
    <source>
        <dbReference type="EMBL" id="TEB33310.1"/>
    </source>
</evidence>
<dbReference type="EMBL" id="QPFP01000013">
    <property type="protein sequence ID" value="TEB33310.1"/>
    <property type="molecule type" value="Genomic_DNA"/>
</dbReference>
<gene>
    <name evidence="1" type="ORF">FA13DRAFT_1708648</name>
</gene>
<dbReference type="AlphaFoldDB" id="A0A4Y7TGK7"/>